<dbReference type="InParanoid" id="A0A1Q3DGY4"/>
<evidence type="ECO:0000259" key="1">
    <source>
        <dbReference type="Pfam" id="PF13966"/>
    </source>
</evidence>
<name>A0A1Q3DGY4_CEPFO</name>
<dbReference type="Proteomes" id="UP000187406">
    <property type="component" value="Unassembled WGS sequence"/>
</dbReference>
<dbReference type="AlphaFoldDB" id="A0A1Q3DGY4"/>
<gene>
    <name evidence="2" type="ORF">CFOL_v3_35127</name>
</gene>
<dbReference type="Pfam" id="PF13966">
    <property type="entry name" value="zf-RVT"/>
    <property type="match status" value="1"/>
</dbReference>
<evidence type="ECO:0000313" key="2">
    <source>
        <dbReference type="EMBL" id="GAV91737.1"/>
    </source>
</evidence>
<comment type="caution">
    <text evidence="2">The sequence shown here is derived from an EMBL/GenBank/DDBJ whole genome shotgun (WGS) entry which is preliminary data.</text>
</comment>
<protein>
    <submittedName>
        <fullName evidence="2">Zf-RVT domain-containing protein</fullName>
    </submittedName>
</protein>
<organism evidence="2 3">
    <name type="scientific">Cephalotus follicularis</name>
    <name type="common">Albany pitcher plant</name>
    <dbReference type="NCBI Taxonomy" id="3775"/>
    <lineage>
        <taxon>Eukaryota</taxon>
        <taxon>Viridiplantae</taxon>
        <taxon>Streptophyta</taxon>
        <taxon>Embryophyta</taxon>
        <taxon>Tracheophyta</taxon>
        <taxon>Spermatophyta</taxon>
        <taxon>Magnoliopsida</taxon>
        <taxon>eudicotyledons</taxon>
        <taxon>Gunneridae</taxon>
        <taxon>Pentapetalae</taxon>
        <taxon>rosids</taxon>
        <taxon>fabids</taxon>
        <taxon>Oxalidales</taxon>
        <taxon>Cephalotaceae</taxon>
        <taxon>Cephalotus</taxon>
    </lineage>
</organism>
<dbReference type="InterPro" id="IPR026960">
    <property type="entry name" value="RVT-Znf"/>
</dbReference>
<reference evidence="3" key="1">
    <citation type="submission" date="2016-04" db="EMBL/GenBank/DDBJ databases">
        <title>Cephalotus genome sequencing.</title>
        <authorList>
            <person name="Fukushima K."/>
            <person name="Hasebe M."/>
            <person name="Fang X."/>
        </authorList>
    </citation>
    <scope>NUCLEOTIDE SEQUENCE [LARGE SCALE GENOMIC DNA]</scope>
    <source>
        <strain evidence="3">cv. St1</strain>
    </source>
</reference>
<feature type="domain" description="Reverse transcriptase zinc-binding" evidence="1">
    <location>
        <begin position="7"/>
        <end position="100"/>
    </location>
</feature>
<sequence length="100" mass="11520">MESNGNFTVKSAYKVANNMGLSESGDQPDQEEGGEANVTIWKFIWKLHLRRKIENFMWRAFHGALHLKVNLVCRGMDAQTHCSICLNDDETTQHLFFECE</sequence>
<dbReference type="OrthoDB" id="1083359at2759"/>
<dbReference type="EMBL" id="BDDD01007936">
    <property type="protein sequence ID" value="GAV91737.1"/>
    <property type="molecule type" value="Genomic_DNA"/>
</dbReference>
<evidence type="ECO:0000313" key="3">
    <source>
        <dbReference type="Proteomes" id="UP000187406"/>
    </source>
</evidence>
<accession>A0A1Q3DGY4</accession>
<proteinExistence type="predicted"/>
<keyword evidence="3" id="KW-1185">Reference proteome</keyword>